<dbReference type="GO" id="GO:0070043">
    <property type="term" value="F:rRNA (guanine-N7-)-methyltransferase activity"/>
    <property type="evidence" value="ECO:0007669"/>
    <property type="project" value="TreeGrafter"/>
</dbReference>
<sequence length="385" mass="43505">MEYNLVATTTFGLEGITAKELKALGYEDLTVENGKVHFEGDEMDIAIANVHLRTADRIFIKMAEFEARSFEELFQGTKAVKWSDIIPVNGVMHVVGKSVKSTLFSVPDCQSIVKKAIVTSMSESYGVSHFSEDGPVYKIEVSILKDVVTLSIDTSGVGLHKRGYREEAGIAPLKETLAAALVLISRWKEDYTLVDPFCGSGTILIEAAMIMQNIAPGLFRNFVAETWPTIGSEVFEQVKEGAERSIKNKDIKLIGYDIDGRMLKIARSNSQKAGVAKYIEFQKRDFKQFSSSEKNAFIITNPPYGERLGEKKEVEELYKYLGMNKRKLDTWDFNILTSYEGFEVPFGRKATKNRKLYNGKLKCYYYQYFDNEKIKNNGDMVVNHI</sequence>
<dbReference type="Proteomes" id="UP000095558">
    <property type="component" value="Unassembled WGS sequence"/>
</dbReference>
<dbReference type="SMART" id="SM00981">
    <property type="entry name" value="THUMP"/>
    <property type="match status" value="1"/>
</dbReference>
<dbReference type="RefSeq" id="WP_055275729.1">
    <property type="nucleotide sequence ID" value="NZ_CYZV01000008.1"/>
</dbReference>
<evidence type="ECO:0000259" key="4">
    <source>
        <dbReference type="PROSITE" id="PS51165"/>
    </source>
</evidence>
<dbReference type="CDD" id="cd11715">
    <property type="entry name" value="THUMP_AdoMetMT"/>
    <property type="match status" value="1"/>
</dbReference>
<dbReference type="InterPro" id="IPR004114">
    <property type="entry name" value="THUMP_dom"/>
</dbReference>
<dbReference type="InterPro" id="IPR029063">
    <property type="entry name" value="SAM-dependent_MTases_sf"/>
</dbReference>
<dbReference type="PANTHER" id="PTHR47313:SF1">
    <property type="entry name" value="RIBOSOMAL RNA LARGE SUBUNIT METHYLTRANSFERASE K_L"/>
    <property type="match status" value="1"/>
</dbReference>
<dbReference type="Gene3D" id="3.30.2130.30">
    <property type="match status" value="1"/>
</dbReference>
<proteinExistence type="predicted"/>
<dbReference type="InterPro" id="IPR000241">
    <property type="entry name" value="RlmKL-like_Mtase"/>
</dbReference>
<dbReference type="InterPro" id="IPR054170">
    <property type="entry name" value="RlmL_1st"/>
</dbReference>
<dbReference type="PROSITE" id="PS00092">
    <property type="entry name" value="N6_MTASE"/>
    <property type="match status" value="1"/>
</dbReference>
<dbReference type="PROSITE" id="PS51165">
    <property type="entry name" value="THUMP"/>
    <property type="match status" value="1"/>
</dbReference>
<dbReference type="Gene3D" id="3.40.50.150">
    <property type="entry name" value="Vaccinia Virus protein VP39"/>
    <property type="match status" value="1"/>
</dbReference>
<dbReference type="InterPro" id="IPR002052">
    <property type="entry name" value="DNA_methylase_N6_adenine_CS"/>
</dbReference>
<protein>
    <submittedName>
        <fullName evidence="5">RNA methylase</fullName>
        <ecNumber evidence="5">2.1.1.173</ecNumber>
    </submittedName>
</protein>
<keyword evidence="1 5" id="KW-0489">Methyltransferase</keyword>
<keyword evidence="3" id="KW-0694">RNA-binding</keyword>
<dbReference type="GO" id="GO:0003723">
    <property type="term" value="F:RNA binding"/>
    <property type="evidence" value="ECO:0007669"/>
    <property type="project" value="UniProtKB-UniRule"/>
</dbReference>
<dbReference type="EMBL" id="CYZV01000008">
    <property type="protein sequence ID" value="CUN89687.1"/>
    <property type="molecule type" value="Genomic_DNA"/>
</dbReference>
<organism evidence="5 6">
    <name type="scientific">Clostridium disporicum</name>
    <dbReference type="NCBI Taxonomy" id="84024"/>
    <lineage>
        <taxon>Bacteria</taxon>
        <taxon>Bacillati</taxon>
        <taxon>Bacillota</taxon>
        <taxon>Clostridia</taxon>
        <taxon>Eubacteriales</taxon>
        <taxon>Clostridiaceae</taxon>
        <taxon>Clostridium</taxon>
    </lineage>
</organism>
<dbReference type="Pfam" id="PF02926">
    <property type="entry name" value="THUMP"/>
    <property type="match status" value="1"/>
</dbReference>
<accession>A0A174AMN0</accession>
<gene>
    <name evidence="5" type="primary">rlmL</name>
    <name evidence="5" type="ORF">ERS852470_00968</name>
</gene>
<evidence type="ECO:0000256" key="1">
    <source>
        <dbReference type="ARBA" id="ARBA00022603"/>
    </source>
</evidence>
<dbReference type="OrthoDB" id="9809404at2"/>
<dbReference type="EC" id="2.1.1.173" evidence="5"/>
<dbReference type="GO" id="GO:0052915">
    <property type="term" value="F:23S rRNA (guanine(2445)-N(2))-methyltransferase activity"/>
    <property type="evidence" value="ECO:0007669"/>
    <property type="project" value="UniProtKB-EC"/>
</dbReference>
<evidence type="ECO:0000256" key="3">
    <source>
        <dbReference type="PROSITE-ProRule" id="PRU00529"/>
    </source>
</evidence>
<dbReference type="InterPro" id="IPR053943">
    <property type="entry name" value="RlmKL-like_Mtase_CS"/>
</dbReference>
<keyword evidence="2 5" id="KW-0808">Transferase</keyword>
<dbReference type="Pfam" id="PF22020">
    <property type="entry name" value="RlmL_1st"/>
    <property type="match status" value="1"/>
</dbReference>
<evidence type="ECO:0000313" key="6">
    <source>
        <dbReference type="Proteomes" id="UP000095558"/>
    </source>
</evidence>
<dbReference type="STRING" id="84024.ERS852471_01837"/>
<dbReference type="AlphaFoldDB" id="A0A174AMN0"/>
<dbReference type="PROSITE" id="PS01261">
    <property type="entry name" value="UPF0020"/>
    <property type="match status" value="1"/>
</dbReference>
<evidence type="ECO:0000313" key="5">
    <source>
        <dbReference type="EMBL" id="CUN89687.1"/>
    </source>
</evidence>
<name>A0A174AMN0_9CLOT</name>
<dbReference type="PANTHER" id="PTHR47313">
    <property type="entry name" value="RIBOSOMAL RNA LARGE SUBUNIT METHYLTRANSFERASE K/L"/>
    <property type="match status" value="1"/>
</dbReference>
<reference evidence="5 6" key="1">
    <citation type="submission" date="2015-09" db="EMBL/GenBank/DDBJ databases">
        <authorList>
            <consortium name="Pathogen Informatics"/>
        </authorList>
    </citation>
    <scope>NUCLEOTIDE SEQUENCE [LARGE SCALE GENOMIC DNA]</scope>
    <source>
        <strain evidence="5 6">2789STDY5834855</strain>
    </source>
</reference>
<dbReference type="Pfam" id="PF01170">
    <property type="entry name" value="UPF0020"/>
    <property type="match status" value="1"/>
</dbReference>
<dbReference type="SUPFAM" id="SSF53335">
    <property type="entry name" value="S-adenosyl-L-methionine-dependent methyltransferases"/>
    <property type="match status" value="1"/>
</dbReference>
<feature type="domain" description="THUMP" evidence="4">
    <location>
        <begin position="44"/>
        <end position="154"/>
    </location>
</feature>
<evidence type="ECO:0000256" key="2">
    <source>
        <dbReference type="ARBA" id="ARBA00022679"/>
    </source>
</evidence>